<gene>
    <name evidence="1" type="ORF">HDC12195</name>
</gene>
<reference evidence="1" key="1">
    <citation type="journal article" date="2003" name="Genome Biol.">
        <title>An integrated gene annotation and transcriptional profiling approach towards the full gene content of the Drosophila genome.</title>
        <authorList>
            <person name="Hild M."/>
            <person name="Beckmann B."/>
            <person name="Haas S.A."/>
            <person name="Koch B."/>
            <person name="Solovyev V."/>
            <person name="Busold C."/>
            <person name="Fellenberg K."/>
            <person name="Boutros M."/>
            <person name="Vingron M."/>
            <person name="Sauer F."/>
            <person name="Hoheisel J.D."/>
            <person name="Paro R."/>
        </authorList>
    </citation>
    <scope>NUCLEOTIDE SEQUENCE</scope>
</reference>
<organism evidence="1">
    <name type="scientific">Drosophila melanogaster</name>
    <name type="common">Fruit fly</name>
    <dbReference type="NCBI Taxonomy" id="7227"/>
    <lineage>
        <taxon>Eukaryota</taxon>
        <taxon>Metazoa</taxon>
        <taxon>Ecdysozoa</taxon>
        <taxon>Arthropoda</taxon>
        <taxon>Hexapoda</taxon>
        <taxon>Insecta</taxon>
        <taxon>Pterygota</taxon>
        <taxon>Neoptera</taxon>
        <taxon>Endopterygota</taxon>
        <taxon>Diptera</taxon>
        <taxon>Brachycera</taxon>
        <taxon>Muscomorpha</taxon>
        <taxon>Ephydroidea</taxon>
        <taxon>Drosophilidae</taxon>
        <taxon>Drosophila</taxon>
        <taxon>Sophophora</taxon>
    </lineage>
</organism>
<dbReference type="AlphaFoldDB" id="Q6IKK5"/>
<evidence type="ECO:0000313" key="1">
    <source>
        <dbReference type="EMBL" id="DAA03867.1"/>
    </source>
</evidence>
<dbReference type="EMBL" id="BK002361">
    <property type="protein sequence ID" value="DAA03867.1"/>
    <property type="molecule type" value="Genomic_DNA"/>
</dbReference>
<sequence>MMTASDDGGILCHILKTSMGGGVAGDRGVTVGAFLQCCLPCLAVEGFLVAGFCSAENRTKVFVAVTKVSGGKVECCPKESGKSAAGGQQLHLTRGFAVTNGDSGLDPKDRVLRDLREESTSEHPSIQASEHPSIQASKHLKIPASESNAHAWPAFYALRVLFSPPFACQSTATDEVQHGWMSMASDLRELRVAKWSECLQCAECGQQQTAAVEVLRRYHGRNGPSMVVRSARLIDDSI</sequence>
<accession>Q6IKK5</accession>
<name>Q6IKK5_DROME</name>
<proteinExistence type="predicted"/>
<protein>
    <submittedName>
        <fullName evidence="1">HDC12195</fullName>
    </submittedName>
</protein>